<evidence type="ECO:0000313" key="2">
    <source>
        <dbReference type="Proteomes" id="UP001168883"/>
    </source>
</evidence>
<reference evidence="1" key="1">
    <citation type="submission" date="2023-07" db="EMBL/GenBank/DDBJ databases">
        <authorList>
            <person name="Aktuganov G."/>
            <person name="Boyko T."/>
            <person name="Delegan Y."/>
            <person name="Galimzianova N."/>
            <person name="Gilvanova E."/>
            <person name="Korobov V."/>
            <person name="Kuzmina L."/>
            <person name="Melentiev A."/>
            <person name="Milman P."/>
            <person name="Ryabova A."/>
            <person name="Stupak E."/>
            <person name="Yasakov T."/>
            <person name="Zharikova N."/>
            <person name="Zhurenko E."/>
        </authorList>
    </citation>
    <scope>NUCLEOTIDE SEQUENCE</scope>
    <source>
        <strain evidence="1">IB-739</strain>
    </source>
</reference>
<accession>A0ABT8V5W1</accession>
<proteinExistence type="predicted"/>
<keyword evidence="2" id="KW-1185">Reference proteome</keyword>
<name>A0ABT8V5W1_9BACL</name>
<dbReference type="RefSeq" id="WP_127487193.1">
    <property type="nucleotide sequence ID" value="NZ_JAUMKJ010000007.1"/>
</dbReference>
<comment type="caution">
    <text evidence="1">The sequence shown here is derived from an EMBL/GenBank/DDBJ whole genome shotgun (WGS) entry which is preliminary data.</text>
</comment>
<protein>
    <submittedName>
        <fullName evidence="1">Uncharacterized protein</fullName>
    </submittedName>
</protein>
<dbReference type="Proteomes" id="UP001168883">
    <property type="component" value="Unassembled WGS sequence"/>
</dbReference>
<organism evidence="1 2">
    <name type="scientific">Paenibacillus ehimensis</name>
    <dbReference type="NCBI Taxonomy" id="79264"/>
    <lineage>
        <taxon>Bacteria</taxon>
        <taxon>Bacillati</taxon>
        <taxon>Bacillota</taxon>
        <taxon>Bacilli</taxon>
        <taxon>Bacillales</taxon>
        <taxon>Paenibacillaceae</taxon>
        <taxon>Paenibacillus</taxon>
    </lineage>
</organism>
<sequence>MGKHLHWSFDYQAHQLPGVDFAAKIYECIERAPSKSDSRKYAILPNYWFNHQGPSILSTDDLVIGELEISSKRSAEGNWQYDVRQEDTSSGECLKLQFECRDDLYRSLKGGFEINASVDANSSYSSYHCKGQLIPKTDTTEVRLQHSSGLSFSAGQAPSAEPILCEYSLFDTLPSLAAGAGGGQSVAILERLERLYTGHRTGHLQNDVLIPSLRELPVRGYYLRGTGTVPSYWWVDEHGRVVIMTTTLFTYVLRN</sequence>
<dbReference type="EMBL" id="JAUMKJ010000007">
    <property type="protein sequence ID" value="MDO3676827.1"/>
    <property type="molecule type" value="Genomic_DNA"/>
</dbReference>
<evidence type="ECO:0000313" key="1">
    <source>
        <dbReference type="EMBL" id="MDO3676827.1"/>
    </source>
</evidence>
<gene>
    <name evidence="1" type="ORF">Q3C12_07410</name>
</gene>